<sequence length="30" mass="3149">MHDGTTAAALGVGLRQARDQVVKVLHGEAF</sequence>
<accession>A0ABV3HD47</accession>
<protein>
    <submittedName>
        <fullName evidence="1">Uncharacterized protein</fullName>
    </submittedName>
</protein>
<dbReference type="Proteomes" id="UP001552427">
    <property type="component" value="Unassembled WGS sequence"/>
</dbReference>
<evidence type="ECO:0000313" key="2">
    <source>
        <dbReference type="Proteomes" id="UP001552427"/>
    </source>
</evidence>
<organism evidence="1 2">
    <name type="scientific">Nonomuraea bangladeshensis</name>
    <dbReference type="NCBI Taxonomy" id="404385"/>
    <lineage>
        <taxon>Bacteria</taxon>
        <taxon>Bacillati</taxon>
        <taxon>Actinomycetota</taxon>
        <taxon>Actinomycetes</taxon>
        <taxon>Streptosporangiales</taxon>
        <taxon>Streptosporangiaceae</taxon>
        <taxon>Nonomuraea</taxon>
    </lineage>
</organism>
<proteinExistence type="predicted"/>
<gene>
    <name evidence="1" type="ORF">AB0K40_33525</name>
</gene>
<dbReference type="EMBL" id="JBFARM010000011">
    <property type="protein sequence ID" value="MEV4290453.1"/>
    <property type="molecule type" value="Genomic_DNA"/>
</dbReference>
<comment type="caution">
    <text evidence="1">The sequence shown here is derived from an EMBL/GenBank/DDBJ whole genome shotgun (WGS) entry which is preliminary data.</text>
</comment>
<reference evidence="1 2" key="1">
    <citation type="submission" date="2024-06" db="EMBL/GenBank/DDBJ databases">
        <title>The Natural Products Discovery Center: Release of the First 8490 Sequenced Strains for Exploring Actinobacteria Biosynthetic Diversity.</title>
        <authorList>
            <person name="Kalkreuter E."/>
            <person name="Kautsar S.A."/>
            <person name="Yang D."/>
            <person name="Bader C.D."/>
            <person name="Teijaro C.N."/>
            <person name="Fluegel L."/>
            <person name="Davis C.M."/>
            <person name="Simpson J.R."/>
            <person name="Lauterbach L."/>
            <person name="Steele A.D."/>
            <person name="Gui C."/>
            <person name="Meng S."/>
            <person name="Li G."/>
            <person name="Viehrig K."/>
            <person name="Ye F."/>
            <person name="Su P."/>
            <person name="Kiefer A.F."/>
            <person name="Nichols A."/>
            <person name="Cepeda A.J."/>
            <person name="Yan W."/>
            <person name="Fan B."/>
            <person name="Jiang Y."/>
            <person name="Adhikari A."/>
            <person name="Zheng C.-J."/>
            <person name="Schuster L."/>
            <person name="Cowan T.M."/>
            <person name="Smanski M.J."/>
            <person name="Chevrette M.G."/>
            <person name="De Carvalho L.P.S."/>
            <person name="Shen B."/>
        </authorList>
    </citation>
    <scope>NUCLEOTIDE SEQUENCE [LARGE SCALE GENOMIC DNA]</scope>
    <source>
        <strain evidence="1 2">NPDC049574</strain>
    </source>
</reference>
<dbReference type="RefSeq" id="WP_364457951.1">
    <property type="nucleotide sequence ID" value="NZ_JBFARM010000011.1"/>
</dbReference>
<keyword evidence="2" id="KW-1185">Reference proteome</keyword>
<name>A0ABV3HD47_9ACTN</name>
<evidence type="ECO:0000313" key="1">
    <source>
        <dbReference type="EMBL" id="MEV4290453.1"/>
    </source>
</evidence>